<evidence type="ECO:0000313" key="2">
    <source>
        <dbReference type="Proteomes" id="UP001607157"/>
    </source>
</evidence>
<keyword evidence="2" id="KW-1185">Reference proteome</keyword>
<dbReference type="EMBL" id="JBIHMM010000001">
    <property type="protein sequence ID" value="MFH0253191.1"/>
    <property type="molecule type" value="Genomic_DNA"/>
</dbReference>
<dbReference type="RefSeq" id="WP_377168164.1">
    <property type="nucleotide sequence ID" value="NZ_JBHTJC010000001.1"/>
</dbReference>
<gene>
    <name evidence="1" type="ORF">ACGRVM_04765</name>
</gene>
<protein>
    <submittedName>
        <fullName evidence="1">DUF6497 family protein</fullName>
    </submittedName>
</protein>
<name>A0ABW7I5X0_9RHOB</name>
<evidence type="ECO:0000313" key="1">
    <source>
        <dbReference type="EMBL" id="MFH0253191.1"/>
    </source>
</evidence>
<dbReference type="InterPro" id="IPR045467">
    <property type="entry name" value="DUF6497"/>
</dbReference>
<accession>A0ABW7I5X0</accession>
<proteinExistence type="predicted"/>
<sequence length="107" mass="11430">MADEVVLPSGAEVTLYETIGAGTAEMRLRYVSDGFDPLSVEPETLLDDMTFLCESGAVSPGEGEAGSKRVIVSIADRPADFGVLDTSVRQSFEAFTLDGDSCIWEAF</sequence>
<reference evidence="1 2" key="1">
    <citation type="submission" date="2024-10" db="EMBL/GenBank/DDBJ databases">
        <authorList>
            <person name="Yang X.-N."/>
        </authorList>
    </citation>
    <scope>NUCLEOTIDE SEQUENCE [LARGE SCALE GENOMIC DNA]</scope>
    <source>
        <strain evidence="1 2">CAU 1059</strain>
    </source>
</reference>
<dbReference type="Proteomes" id="UP001607157">
    <property type="component" value="Unassembled WGS sequence"/>
</dbReference>
<dbReference type="Pfam" id="PF20107">
    <property type="entry name" value="DUF6497"/>
    <property type="match status" value="1"/>
</dbReference>
<comment type="caution">
    <text evidence="1">The sequence shown here is derived from an EMBL/GenBank/DDBJ whole genome shotgun (WGS) entry which is preliminary data.</text>
</comment>
<organism evidence="1 2">
    <name type="scientific">Roseovarius aquimarinus</name>
    <dbReference type="NCBI Taxonomy" id="1229156"/>
    <lineage>
        <taxon>Bacteria</taxon>
        <taxon>Pseudomonadati</taxon>
        <taxon>Pseudomonadota</taxon>
        <taxon>Alphaproteobacteria</taxon>
        <taxon>Rhodobacterales</taxon>
        <taxon>Roseobacteraceae</taxon>
        <taxon>Roseovarius</taxon>
    </lineage>
</organism>